<dbReference type="GO" id="GO:0003700">
    <property type="term" value="F:DNA-binding transcription factor activity"/>
    <property type="evidence" value="ECO:0007669"/>
    <property type="project" value="TreeGrafter"/>
</dbReference>
<evidence type="ECO:0000256" key="2">
    <source>
        <dbReference type="ARBA" id="ARBA00023125"/>
    </source>
</evidence>
<evidence type="ECO:0000256" key="3">
    <source>
        <dbReference type="ARBA" id="ARBA00023163"/>
    </source>
</evidence>
<dbReference type="InterPro" id="IPR001647">
    <property type="entry name" value="HTH_TetR"/>
</dbReference>
<dbReference type="InterPro" id="IPR036271">
    <property type="entry name" value="Tet_transcr_reg_TetR-rel_C_sf"/>
</dbReference>
<dbReference type="Gene3D" id="1.10.10.60">
    <property type="entry name" value="Homeodomain-like"/>
    <property type="match status" value="1"/>
</dbReference>
<dbReference type="SUPFAM" id="SSF48498">
    <property type="entry name" value="Tetracyclin repressor-like, C-terminal domain"/>
    <property type="match status" value="1"/>
</dbReference>
<sequence length="193" mass="20542">MPTSRLSARQADLIDRLQALFLAEGFAAFSIGDLTDRLRCSRTTLYALAPSKEQLVLTVVRAYFRTAAEHIEARVAATDDPLEKLAVYLEAVASELQPVSAEFFADLADFGPGNDVYQENTRFAAHRVQALVTDGVKAGALRPVDASFVGAAVAQVMGAIQRGEIQAGTGLDAAAAYRNLADLILTSLAATGR</sequence>
<keyword evidence="6" id="KW-1185">Reference proteome</keyword>
<accession>A0A8J3ZUT1</accession>
<dbReference type="InterPro" id="IPR009057">
    <property type="entry name" value="Homeodomain-like_sf"/>
</dbReference>
<keyword evidence="2" id="KW-0238">DNA-binding</keyword>
<dbReference type="Gene3D" id="1.10.357.10">
    <property type="entry name" value="Tetracycline Repressor, domain 2"/>
    <property type="match status" value="1"/>
</dbReference>
<dbReference type="GO" id="GO:0000976">
    <property type="term" value="F:transcription cis-regulatory region binding"/>
    <property type="evidence" value="ECO:0007669"/>
    <property type="project" value="TreeGrafter"/>
</dbReference>
<evidence type="ECO:0000259" key="4">
    <source>
        <dbReference type="Pfam" id="PF00440"/>
    </source>
</evidence>
<protein>
    <submittedName>
        <fullName evidence="5">TetR family transcriptional regulator</fullName>
    </submittedName>
</protein>
<dbReference type="SUPFAM" id="SSF46689">
    <property type="entry name" value="Homeodomain-like"/>
    <property type="match status" value="1"/>
</dbReference>
<evidence type="ECO:0000256" key="1">
    <source>
        <dbReference type="ARBA" id="ARBA00023015"/>
    </source>
</evidence>
<dbReference type="RefSeq" id="WP_203927808.1">
    <property type="nucleotide sequence ID" value="NZ_BOPH01000033.1"/>
</dbReference>
<reference evidence="5" key="1">
    <citation type="submission" date="2021-01" db="EMBL/GenBank/DDBJ databases">
        <title>Whole genome shotgun sequence of Virgisporangium ochraceum NBRC 16418.</title>
        <authorList>
            <person name="Komaki H."/>
            <person name="Tamura T."/>
        </authorList>
    </citation>
    <scope>NUCLEOTIDE SEQUENCE</scope>
    <source>
        <strain evidence="5">NBRC 16418</strain>
    </source>
</reference>
<dbReference type="Pfam" id="PF00440">
    <property type="entry name" value="TetR_N"/>
    <property type="match status" value="1"/>
</dbReference>
<dbReference type="PANTHER" id="PTHR30055:SF234">
    <property type="entry name" value="HTH-TYPE TRANSCRIPTIONAL REGULATOR BETI"/>
    <property type="match status" value="1"/>
</dbReference>
<organism evidence="5 6">
    <name type="scientific">Virgisporangium ochraceum</name>
    <dbReference type="NCBI Taxonomy" id="65505"/>
    <lineage>
        <taxon>Bacteria</taxon>
        <taxon>Bacillati</taxon>
        <taxon>Actinomycetota</taxon>
        <taxon>Actinomycetes</taxon>
        <taxon>Micromonosporales</taxon>
        <taxon>Micromonosporaceae</taxon>
        <taxon>Virgisporangium</taxon>
    </lineage>
</organism>
<evidence type="ECO:0000313" key="6">
    <source>
        <dbReference type="Proteomes" id="UP000635606"/>
    </source>
</evidence>
<name>A0A8J3ZUT1_9ACTN</name>
<dbReference type="EMBL" id="BOPH01000033">
    <property type="protein sequence ID" value="GIJ67851.1"/>
    <property type="molecule type" value="Genomic_DNA"/>
</dbReference>
<evidence type="ECO:0000313" key="5">
    <source>
        <dbReference type="EMBL" id="GIJ67851.1"/>
    </source>
</evidence>
<feature type="domain" description="HTH tetR-type" evidence="4">
    <location>
        <begin position="18"/>
        <end position="57"/>
    </location>
</feature>
<dbReference type="InterPro" id="IPR050109">
    <property type="entry name" value="HTH-type_TetR-like_transc_reg"/>
</dbReference>
<proteinExistence type="predicted"/>
<dbReference type="PANTHER" id="PTHR30055">
    <property type="entry name" value="HTH-TYPE TRANSCRIPTIONAL REGULATOR RUTR"/>
    <property type="match status" value="1"/>
</dbReference>
<comment type="caution">
    <text evidence="5">The sequence shown here is derived from an EMBL/GenBank/DDBJ whole genome shotgun (WGS) entry which is preliminary data.</text>
</comment>
<keyword evidence="3" id="KW-0804">Transcription</keyword>
<keyword evidence="1" id="KW-0805">Transcription regulation</keyword>
<dbReference type="AlphaFoldDB" id="A0A8J3ZUT1"/>
<dbReference type="Proteomes" id="UP000635606">
    <property type="component" value="Unassembled WGS sequence"/>
</dbReference>
<gene>
    <name evidence="5" type="ORF">Voc01_027680</name>
</gene>